<dbReference type="AlphaFoldDB" id="A0A8J8FGC9"/>
<sequence length="223" mass="25375">MKYYLQSVFFILLITCCNNFLAAQNQQPPFYNEIQDFKKADSLQAPPKHPILFVGSSSFRFWKAVQADFPAHTIINRGFGGSTLPDVIRYANDIIIPYHPKQVVIYCGENDLAQSDTVTAAMVLQRFTTLFNIIRSKLGKVPVVFVSIKPSPSRIKLFDKEVEANTLIQAFLKTQRKTAYADVFYPMLGADGKPMPDLFIEDNLHMNAKGYAIWQKIIEPFLK</sequence>
<keyword evidence="1" id="KW-0732">Signal</keyword>
<dbReference type="PANTHER" id="PTHR30383">
    <property type="entry name" value="THIOESTERASE 1/PROTEASE 1/LYSOPHOSPHOLIPASE L1"/>
    <property type="match status" value="1"/>
</dbReference>
<feature type="signal peptide" evidence="1">
    <location>
        <begin position="1"/>
        <end position="22"/>
    </location>
</feature>
<dbReference type="CDD" id="cd04502">
    <property type="entry name" value="SGNH_hydrolase_like_7"/>
    <property type="match status" value="1"/>
</dbReference>
<proteinExistence type="predicted"/>
<feature type="chain" id="PRO_5035169168" evidence="1">
    <location>
        <begin position="23"/>
        <end position="223"/>
    </location>
</feature>
<comment type="caution">
    <text evidence="3">The sequence shown here is derived from an EMBL/GenBank/DDBJ whole genome shotgun (WGS) entry which is preliminary data.</text>
</comment>
<protein>
    <submittedName>
        <fullName evidence="3">G-D-S-L family lipolytic protein</fullName>
    </submittedName>
</protein>
<dbReference type="RefSeq" id="WP_171608097.1">
    <property type="nucleotide sequence ID" value="NZ_WHPF01000007.1"/>
</dbReference>
<organism evidence="3 4">
    <name type="scientific">Limnovirga soli</name>
    <dbReference type="NCBI Taxonomy" id="2656915"/>
    <lineage>
        <taxon>Bacteria</taxon>
        <taxon>Pseudomonadati</taxon>
        <taxon>Bacteroidota</taxon>
        <taxon>Chitinophagia</taxon>
        <taxon>Chitinophagales</taxon>
        <taxon>Chitinophagaceae</taxon>
        <taxon>Limnovirga</taxon>
    </lineage>
</organism>
<dbReference type="InterPro" id="IPR013830">
    <property type="entry name" value="SGNH_hydro"/>
</dbReference>
<dbReference type="InterPro" id="IPR051532">
    <property type="entry name" value="Ester_Hydrolysis_Enzymes"/>
</dbReference>
<evidence type="ECO:0000256" key="1">
    <source>
        <dbReference type="SAM" id="SignalP"/>
    </source>
</evidence>
<evidence type="ECO:0000259" key="2">
    <source>
        <dbReference type="Pfam" id="PF13472"/>
    </source>
</evidence>
<dbReference type="PANTHER" id="PTHR30383:SF5">
    <property type="entry name" value="SGNH HYDROLASE-TYPE ESTERASE DOMAIN-CONTAINING PROTEIN"/>
    <property type="match status" value="1"/>
</dbReference>
<dbReference type="Pfam" id="PF13472">
    <property type="entry name" value="Lipase_GDSL_2"/>
    <property type="match status" value="1"/>
</dbReference>
<accession>A0A8J8FGC9</accession>
<gene>
    <name evidence="3" type="ORF">GD597_11910</name>
</gene>
<dbReference type="EMBL" id="WHPF01000007">
    <property type="protein sequence ID" value="NNV56167.1"/>
    <property type="molecule type" value="Genomic_DNA"/>
</dbReference>
<feature type="domain" description="SGNH hydrolase-type esterase" evidence="2">
    <location>
        <begin position="62"/>
        <end position="213"/>
    </location>
</feature>
<dbReference type="InterPro" id="IPR036514">
    <property type="entry name" value="SGNH_hydro_sf"/>
</dbReference>
<name>A0A8J8FGC9_9BACT</name>
<evidence type="ECO:0000313" key="4">
    <source>
        <dbReference type="Proteomes" id="UP000598971"/>
    </source>
</evidence>
<keyword evidence="4" id="KW-1185">Reference proteome</keyword>
<evidence type="ECO:0000313" key="3">
    <source>
        <dbReference type="EMBL" id="NNV56167.1"/>
    </source>
</evidence>
<dbReference type="Gene3D" id="3.40.50.1110">
    <property type="entry name" value="SGNH hydrolase"/>
    <property type="match status" value="1"/>
</dbReference>
<dbReference type="SUPFAM" id="SSF52266">
    <property type="entry name" value="SGNH hydrolase"/>
    <property type="match status" value="1"/>
</dbReference>
<dbReference type="Proteomes" id="UP000598971">
    <property type="component" value="Unassembled WGS sequence"/>
</dbReference>
<reference evidence="3" key="1">
    <citation type="submission" date="2019-10" db="EMBL/GenBank/DDBJ databases">
        <title>Draft genome sequence of Panacibacter sp. KCS-6.</title>
        <authorList>
            <person name="Yim K.J."/>
        </authorList>
    </citation>
    <scope>NUCLEOTIDE SEQUENCE</scope>
    <source>
        <strain evidence="3">KCS-6</strain>
    </source>
</reference>
<dbReference type="GO" id="GO:0004622">
    <property type="term" value="F:phosphatidylcholine lysophospholipase activity"/>
    <property type="evidence" value="ECO:0007669"/>
    <property type="project" value="TreeGrafter"/>
</dbReference>